<dbReference type="SUPFAM" id="SSF55729">
    <property type="entry name" value="Acyl-CoA N-acyltransferases (Nat)"/>
    <property type="match status" value="1"/>
</dbReference>
<protein>
    <submittedName>
        <fullName evidence="2">GCN5-related N-acetyltransferase protein</fullName>
    </submittedName>
</protein>
<dbReference type="Gene3D" id="3.40.630.30">
    <property type="match status" value="1"/>
</dbReference>
<dbReference type="Pfam" id="PF13673">
    <property type="entry name" value="Acetyltransf_10"/>
    <property type="match status" value="1"/>
</dbReference>
<keyword evidence="2" id="KW-0808">Transferase</keyword>
<dbReference type="InterPro" id="IPR000182">
    <property type="entry name" value="GNAT_dom"/>
</dbReference>
<dbReference type="AlphaFoldDB" id="A0A0B4X3K3"/>
<dbReference type="RefSeq" id="WP_039844930.1">
    <property type="nucleotide sequence ID" value="NZ_CP006877.1"/>
</dbReference>
<dbReference type="HOGENOM" id="CLU_056607_6_4_5"/>
<name>A0A0B4X3K3_9HYPH</name>
<feature type="domain" description="N-acetyltransferase" evidence="1">
    <location>
        <begin position="4"/>
        <end position="143"/>
    </location>
</feature>
<dbReference type="EMBL" id="CP006877">
    <property type="protein sequence ID" value="AJD41305.1"/>
    <property type="molecule type" value="Genomic_DNA"/>
</dbReference>
<proteinExistence type="predicted"/>
<gene>
    <name evidence="2" type="ORF">RGR602_CH01975</name>
</gene>
<dbReference type="KEGG" id="rga:RGR602_CH01975"/>
<organism evidence="2 3">
    <name type="scientific">Rhizobium gallicum bv. gallicum R602sp</name>
    <dbReference type="NCBI Taxonomy" id="1041138"/>
    <lineage>
        <taxon>Bacteria</taxon>
        <taxon>Pseudomonadati</taxon>
        <taxon>Pseudomonadota</taxon>
        <taxon>Alphaproteobacteria</taxon>
        <taxon>Hyphomicrobiales</taxon>
        <taxon>Rhizobiaceae</taxon>
        <taxon>Rhizobium/Agrobacterium group</taxon>
        <taxon>Rhizobium</taxon>
    </lineage>
</organism>
<dbReference type="GO" id="GO:0016747">
    <property type="term" value="F:acyltransferase activity, transferring groups other than amino-acyl groups"/>
    <property type="evidence" value="ECO:0007669"/>
    <property type="project" value="InterPro"/>
</dbReference>
<reference evidence="2 3" key="1">
    <citation type="submission" date="2013-11" db="EMBL/GenBank/DDBJ databases">
        <title>Complete genome sequence of Rhizobium gallicum bv. gallicum R602.</title>
        <authorList>
            <person name="Bustos P."/>
            <person name="Santamaria R.I."/>
            <person name="Lozano L."/>
            <person name="Acosta J.L."/>
            <person name="Ormeno-Orrillo E."/>
            <person name="Rogel M.A."/>
            <person name="Romero D."/>
            <person name="Cevallos M.A."/>
            <person name="Martinez-Romero E."/>
            <person name="Gonzalez V."/>
        </authorList>
    </citation>
    <scope>NUCLEOTIDE SEQUENCE [LARGE SCALE GENOMIC DNA]</scope>
    <source>
        <strain evidence="2 3">R602</strain>
    </source>
</reference>
<evidence type="ECO:0000313" key="3">
    <source>
        <dbReference type="Proteomes" id="UP000031368"/>
    </source>
</evidence>
<dbReference type="CDD" id="cd04301">
    <property type="entry name" value="NAT_SF"/>
    <property type="match status" value="1"/>
</dbReference>
<sequence>MTEIVILSVPLFSTLCNEAFKLRRSVFIGEQNVPADEEFDEADLSAHHIVAIQAGEVAGTLRLVYLDDHVKIGRVAVGAQWRGHGIASAMIRFGMKAHHTARDNRFYLTAQSDKIALYEKFGFTAFGDEFLDGGMPHLAMKNY</sequence>
<keyword evidence="3" id="KW-1185">Reference proteome</keyword>
<dbReference type="PROSITE" id="PS51186">
    <property type="entry name" value="GNAT"/>
    <property type="match status" value="1"/>
</dbReference>
<evidence type="ECO:0000313" key="2">
    <source>
        <dbReference type="EMBL" id="AJD41305.1"/>
    </source>
</evidence>
<accession>A0A0B4X3K3</accession>
<dbReference type="Proteomes" id="UP000031368">
    <property type="component" value="Chromosome"/>
</dbReference>
<dbReference type="InterPro" id="IPR016181">
    <property type="entry name" value="Acyl_CoA_acyltransferase"/>
</dbReference>
<evidence type="ECO:0000259" key="1">
    <source>
        <dbReference type="PROSITE" id="PS51186"/>
    </source>
</evidence>